<evidence type="ECO:0000256" key="1">
    <source>
        <dbReference type="SAM" id="Phobius"/>
    </source>
</evidence>
<gene>
    <name evidence="4" type="ORF">BLA27_16730</name>
</gene>
<dbReference type="Pfam" id="PF16220">
    <property type="entry name" value="DUF4880"/>
    <property type="match status" value="1"/>
</dbReference>
<dbReference type="GO" id="GO:0016989">
    <property type="term" value="F:sigma factor antagonist activity"/>
    <property type="evidence" value="ECO:0007669"/>
    <property type="project" value="TreeGrafter"/>
</dbReference>
<feature type="domain" description="FecR protein" evidence="2">
    <location>
        <begin position="108"/>
        <end position="199"/>
    </location>
</feature>
<comment type="caution">
    <text evidence="4">The sequence shown here is derived from an EMBL/GenBank/DDBJ whole genome shotgun (WGS) entry which is preliminary data.</text>
</comment>
<keyword evidence="1" id="KW-0812">Transmembrane</keyword>
<dbReference type="PANTHER" id="PTHR30273">
    <property type="entry name" value="PERIPLASMIC SIGNAL SENSOR AND SIGMA FACTOR ACTIVATOR FECR-RELATED"/>
    <property type="match status" value="1"/>
</dbReference>
<reference evidence="4 5" key="1">
    <citation type="submission" date="2016-10" db="EMBL/GenBank/DDBJ databases">
        <title>The Draft Genome Sequence of the Potato Rhizosphere Bacteria Ochrobactrum sp. IPA7.2.</title>
        <authorList>
            <person name="Gogoleva N.E."/>
            <person name="Khlopko Y.A."/>
            <person name="Burygin G.L."/>
            <person name="Plotnikov A.O."/>
        </authorList>
    </citation>
    <scope>NUCLEOTIDE SEQUENCE [LARGE SCALE GENOMIC DNA]</scope>
    <source>
        <strain evidence="4 5">IPA7.2</strain>
    </source>
</reference>
<accession>A0A1J6I3H2</accession>
<dbReference type="AlphaFoldDB" id="A0A1J6I3H2"/>
<organism evidence="4 5">
    <name type="scientific">Brucella cytisi</name>
    <dbReference type="NCBI Taxonomy" id="407152"/>
    <lineage>
        <taxon>Bacteria</taxon>
        <taxon>Pseudomonadati</taxon>
        <taxon>Pseudomonadota</taxon>
        <taxon>Alphaproteobacteria</taxon>
        <taxon>Hyphomicrobiales</taxon>
        <taxon>Brucellaceae</taxon>
        <taxon>Brucella/Ochrobactrum group</taxon>
        <taxon>Brucella</taxon>
    </lineage>
</organism>
<dbReference type="InterPro" id="IPR006860">
    <property type="entry name" value="FecR"/>
</dbReference>
<evidence type="ECO:0000313" key="4">
    <source>
        <dbReference type="EMBL" id="OIS92350.1"/>
    </source>
</evidence>
<dbReference type="RefSeq" id="WP_071632709.1">
    <property type="nucleotide sequence ID" value="NZ_JBHJZM010000001.1"/>
</dbReference>
<dbReference type="InterPro" id="IPR012373">
    <property type="entry name" value="Ferrdict_sens_TM"/>
</dbReference>
<feature type="domain" description="FecR N-terminal" evidence="3">
    <location>
        <begin position="13"/>
        <end position="52"/>
    </location>
</feature>
<dbReference type="PANTHER" id="PTHR30273:SF2">
    <property type="entry name" value="PROTEIN FECR"/>
    <property type="match status" value="1"/>
</dbReference>
<dbReference type="Pfam" id="PF04773">
    <property type="entry name" value="FecR"/>
    <property type="match status" value="1"/>
</dbReference>
<dbReference type="InterPro" id="IPR032623">
    <property type="entry name" value="FecR_N"/>
</dbReference>
<dbReference type="OrthoDB" id="636724at2"/>
<evidence type="ECO:0000259" key="2">
    <source>
        <dbReference type="Pfam" id="PF04773"/>
    </source>
</evidence>
<keyword evidence="1" id="KW-1133">Transmembrane helix</keyword>
<dbReference type="Proteomes" id="UP000182985">
    <property type="component" value="Unassembled WGS sequence"/>
</dbReference>
<sequence>MNEKVSKSERLFEEALDLVIRMQDDPGNPVAHDLVARWRARSPDHETAWCEAMEIHGMAGMVMQAKRSGVAGRAMSRRSVLLGGMTGLTVIGAGALLGPQLVLQARADYVTATAELRRVTLRDGSEVTLGADSAIRSRFGDRYRRVELMSGMAFFDVAPDAARPFQVTTGDLVATALGTAFEVSNDAGYLAVSVDHGAVDVRVQAVGMAAQPPVSAGEWMSFDPRKSSFERGVRDVSQIAAWRDGLLVADRDSIASVVARIARWKWGRVVLAQSDFGAERISGVFDLSQPLSALEAVVEPYGGKVRQITPWLTIVSSI</sequence>
<name>A0A1J6I3H2_9HYPH</name>
<evidence type="ECO:0000259" key="3">
    <source>
        <dbReference type="Pfam" id="PF16220"/>
    </source>
</evidence>
<dbReference type="Gene3D" id="2.60.120.1440">
    <property type="match status" value="1"/>
</dbReference>
<dbReference type="PIRSF" id="PIRSF018266">
    <property type="entry name" value="FecR"/>
    <property type="match status" value="1"/>
</dbReference>
<proteinExistence type="predicted"/>
<keyword evidence="1" id="KW-0472">Membrane</keyword>
<feature type="transmembrane region" description="Helical" evidence="1">
    <location>
        <begin position="80"/>
        <end position="98"/>
    </location>
</feature>
<protein>
    <submittedName>
        <fullName evidence="4">Iron dicitrate transport regulator FecR</fullName>
    </submittedName>
</protein>
<evidence type="ECO:0000313" key="5">
    <source>
        <dbReference type="Proteomes" id="UP000182985"/>
    </source>
</evidence>
<dbReference type="EMBL" id="MOEC01000017">
    <property type="protein sequence ID" value="OIS92350.1"/>
    <property type="molecule type" value="Genomic_DNA"/>
</dbReference>
<keyword evidence="5" id="KW-1185">Reference proteome</keyword>